<protein>
    <recommendedName>
        <fullName evidence="4">Secreted protein</fullName>
    </recommendedName>
</protein>
<evidence type="ECO:0000313" key="2">
    <source>
        <dbReference type="EMBL" id="GAU17989.1"/>
    </source>
</evidence>
<feature type="chain" id="PRO_5016421308" description="Secreted protein" evidence="1">
    <location>
        <begin position="21"/>
        <end position="123"/>
    </location>
</feature>
<organism evidence="2 3">
    <name type="scientific">Trifolium subterraneum</name>
    <name type="common">Subterranean clover</name>
    <dbReference type="NCBI Taxonomy" id="3900"/>
    <lineage>
        <taxon>Eukaryota</taxon>
        <taxon>Viridiplantae</taxon>
        <taxon>Streptophyta</taxon>
        <taxon>Embryophyta</taxon>
        <taxon>Tracheophyta</taxon>
        <taxon>Spermatophyta</taxon>
        <taxon>Magnoliopsida</taxon>
        <taxon>eudicotyledons</taxon>
        <taxon>Gunneridae</taxon>
        <taxon>Pentapetalae</taxon>
        <taxon>rosids</taxon>
        <taxon>fabids</taxon>
        <taxon>Fabales</taxon>
        <taxon>Fabaceae</taxon>
        <taxon>Papilionoideae</taxon>
        <taxon>50 kb inversion clade</taxon>
        <taxon>NPAAA clade</taxon>
        <taxon>Hologalegina</taxon>
        <taxon>IRL clade</taxon>
        <taxon>Trifolieae</taxon>
        <taxon>Trifolium</taxon>
    </lineage>
</organism>
<dbReference type="Proteomes" id="UP000242715">
    <property type="component" value="Unassembled WGS sequence"/>
</dbReference>
<gene>
    <name evidence="2" type="ORF">TSUD_50980</name>
</gene>
<feature type="signal peptide" evidence="1">
    <location>
        <begin position="1"/>
        <end position="20"/>
    </location>
</feature>
<accession>A0A2Z6LJU0</accession>
<name>A0A2Z6LJU0_TRISU</name>
<evidence type="ECO:0008006" key="4">
    <source>
        <dbReference type="Google" id="ProtNLM"/>
    </source>
</evidence>
<dbReference type="EMBL" id="DF973178">
    <property type="protein sequence ID" value="GAU17989.1"/>
    <property type="molecule type" value="Genomic_DNA"/>
</dbReference>
<keyword evidence="1" id="KW-0732">Signal</keyword>
<proteinExistence type="predicted"/>
<sequence length="123" mass="13625">MAKLPLIIVTLCLSPVVIRSVSFLSHISPFLCSLFLPSESQCRCLSRPLGHWLHEHRHTDYAPLWCRETSLKDTGGNGLADAGCATRKNMFIDMGTAAMLNGERRLPSWAATSGRYVALRLVL</sequence>
<dbReference type="AlphaFoldDB" id="A0A2Z6LJU0"/>
<evidence type="ECO:0000313" key="3">
    <source>
        <dbReference type="Proteomes" id="UP000242715"/>
    </source>
</evidence>
<reference evidence="3" key="1">
    <citation type="journal article" date="2017" name="Front. Plant Sci.">
        <title>Climate Clever Clovers: New Paradigm to Reduce the Environmental Footprint of Ruminants by Breeding Low Methanogenic Forages Utilizing Haplotype Variation.</title>
        <authorList>
            <person name="Kaur P."/>
            <person name="Appels R."/>
            <person name="Bayer P.E."/>
            <person name="Keeble-Gagnere G."/>
            <person name="Wang J."/>
            <person name="Hirakawa H."/>
            <person name="Shirasawa K."/>
            <person name="Vercoe P."/>
            <person name="Stefanova K."/>
            <person name="Durmic Z."/>
            <person name="Nichols P."/>
            <person name="Revell C."/>
            <person name="Isobe S.N."/>
            <person name="Edwards D."/>
            <person name="Erskine W."/>
        </authorList>
    </citation>
    <scope>NUCLEOTIDE SEQUENCE [LARGE SCALE GENOMIC DNA]</scope>
    <source>
        <strain evidence="3">cv. Daliak</strain>
    </source>
</reference>
<evidence type="ECO:0000256" key="1">
    <source>
        <dbReference type="SAM" id="SignalP"/>
    </source>
</evidence>
<keyword evidence="3" id="KW-1185">Reference proteome</keyword>